<name>A0A5J4U4M5_9EUKA</name>
<organism evidence="1 2">
    <name type="scientific">Streblomastix strix</name>
    <dbReference type="NCBI Taxonomy" id="222440"/>
    <lineage>
        <taxon>Eukaryota</taxon>
        <taxon>Metamonada</taxon>
        <taxon>Preaxostyla</taxon>
        <taxon>Oxymonadida</taxon>
        <taxon>Streblomastigidae</taxon>
        <taxon>Streblomastix</taxon>
    </lineage>
</organism>
<accession>A0A5J4U4M5</accession>
<evidence type="ECO:0000313" key="1">
    <source>
        <dbReference type="EMBL" id="KAA6365100.1"/>
    </source>
</evidence>
<protein>
    <submittedName>
        <fullName evidence="1">Uncharacterized protein</fullName>
    </submittedName>
</protein>
<dbReference type="EMBL" id="SNRW01020841">
    <property type="protein sequence ID" value="KAA6365100.1"/>
    <property type="molecule type" value="Genomic_DNA"/>
</dbReference>
<dbReference type="Proteomes" id="UP000324800">
    <property type="component" value="Unassembled WGS sequence"/>
</dbReference>
<dbReference type="AlphaFoldDB" id="A0A5J4U4M5"/>
<proteinExistence type="predicted"/>
<comment type="caution">
    <text evidence="1">The sequence shown here is derived from an EMBL/GenBank/DDBJ whole genome shotgun (WGS) entry which is preliminary data.</text>
</comment>
<evidence type="ECO:0000313" key="2">
    <source>
        <dbReference type="Proteomes" id="UP000324800"/>
    </source>
</evidence>
<sequence>MSKKQFNPLTRKEAQKDGINQLNLKKASGNTLNAQQNVKSAKKYKRYTKNDIIQLPINRKIWMRDRKTIQNENMPNFIFYGRCDINGNRQNGHIYYLCEAERPGEHCDFEKRSAKEIDDHLAKDHNWKQVDSILLYTFNQNESDQKWSRNDDQENEDIIEVQYIKAQKILLSWLAIHGIAFLAMEDSFLSVYQYSSSSFSVLRHFLYNYQIEQSKS</sequence>
<gene>
    <name evidence="1" type="ORF">EZS28_039373</name>
</gene>
<reference evidence="1 2" key="1">
    <citation type="submission" date="2019-03" db="EMBL/GenBank/DDBJ databases">
        <title>Single cell metagenomics reveals metabolic interactions within the superorganism composed of flagellate Streblomastix strix and complex community of Bacteroidetes bacteria on its surface.</title>
        <authorList>
            <person name="Treitli S.C."/>
            <person name="Kolisko M."/>
            <person name="Husnik F."/>
            <person name="Keeling P."/>
            <person name="Hampl V."/>
        </authorList>
    </citation>
    <scope>NUCLEOTIDE SEQUENCE [LARGE SCALE GENOMIC DNA]</scope>
    <source>
        <strain evidence="1">ST1C</strain>
    </source>
</reference>